<dbReference type="SUPFAM" id="SSF102705">
    <property type="entry name" value="NIF3 (NGG1p interacting factor 3)-like"/>
    <property type="match status" value="1"/>
</dbReference>
<evidence type="ECO:0000256" key="2">
    <source>
        <dbReference type="ARBA" id="ARBA00011643"/>
    </source>
</evidence>
<gene>
    <name evidence="6" type="ORF">IV52_GL000367</name>
</gene>
<dbReference type="Pfam" id="PF01784">
    <property type="entry name" value="DUF34_NIF3"/>
    <property type="match status" value="1"/>
</dbReference>
<evidence type="ECO:0000256" key="1">
    <source>
        <dbReference type="ARBA" id="ARBA00006964"/>
    </source>
</evidence>
<dbReference type="FunFam" id="3.40.1390.30:FF:000001">
    <property type="entry name" value="GTP cyclohydrolase 1 type 2"/>
    <property type="match status" value="1"/>
</dbReference>
<evidence type="ECO:0000256" key="5">
    <source>
        <dbReference type="PIRSR" id="PIRSR602678-1"/>
    </source>
</evidence>
<feature type="binding site" evidence="5">
    <location>
        <position position="66"/>
    </location>
    <ligand>
        <name>a divalent metal cation</name>
        <dbReference type="ChEBI" id="CHEBI:60240"/>
        <label>1</label>
    </ligand>
</feature>
<feature type="binding site" evidence="5">
    <location>
        <position position="232"/>
    </location>
    <ligand>
        <name>a divalent metal cation</name>
        <dbReference type="ChEBI" id="CHEBI:60240"/>
        <label>1</label>
    </ligand>
</feature>
<dbReference type="GO" id="GO:0005737">
    <property type="term" value="C:cytoplasm"/>
    <property type="evidence" value="ECO:0007669"/>
    <property type="project" value="TreeGrafter"/>
</dbReference>
<dbReference type="OrthoDB" id="9792792at2"/>
<dbReference type="PANTHER" id="PTHR13799:SF14">
    <property type="entry name" value="GTP CYCLOHYDROLASE 1 TYPE 2 HOMOLOG"/>
    <property type="match status" value="1"/>
</dbReference>
<dbReference type="PANTHER" id="PTHR13799">
    <property type="entry name" value="NGG1 INTERACTING FACTOR 3"/>
    <property type="match status" value="1"/>
</dbReference>
<organism evidence="6 7">
    <name type="scientific">Fructilactobacillus lindneri DSM 20690 = JCM 11027</name>
    <dbReference type="NCBI Taxonomy" id="1122148"/>
    <lineage>
        <taxon>Bacteria</taxon>
        <taxon>Bacillati</taxon>
        <taxon>Bacillota</taxon>
        <taxon>Bacilli</taxon>
        <taxon>Lactobacillales</taxon>
        <taxon>Lactobacillaceae</taxon>
        <taxon>Fructilactobacillus</taxon>
    </lineage>
</organism>
<dbReference type="EMBL" id="JQBT01000032">
    <property type="protein sequence ID" value="KRN78963.1"/>
    <property type="molecule type" value="Genomic_DNA"/>
</dbReference>
<dbReference type="InterPro" id="IPR002678">
    <property type="entry name" value="DUF34/NIF3"/>
</dbReference>
<dbReference type="NCBIfam" id="TIGR00486">
    <property type="entry name" value="YbgI_SA1388"/>
    <property type="match status" value="1"/>
</dbReference>
<dbReference type="AlphaFoldDB" id="A0A0R2JP85"/>
<reference evidence="6 7" key="1">
    <citation type="journal article" date="2015" name="Genome Announc.">
        <title>Expanding the biotechnology potential of lactobacilli through comparative genomics of 213 strains and associated genera.</title>
        <authorList>
            <person name="Sun Z."/>
            <person name="Harris H.M."/>
            <person name="McCann A."/>
            <person name="Guo C."/>
            <person name="Argimon S."/>
            <person name="Zhang W."/>
            <person name="Yang X."/>
            <person name="Jeffery I.B."/>
            <person name="Cooney J.C."/>
            <person name="Kagawa T.F."/>
            <person name="Liu W."/>
            <person name="Song Y."/>
            <person name="Salvetti E."/>
            <person name="Wrobel A."/>
            <person name="Rasinkangas P."/>
            <person name="Parkhill J."/>
            <person name="Rea M.C."/>
            <person name="O'Sullivan O."/>
            <person name="Ritari J."/>
            <person name="Douillard F.P."/>
            <person name="Paul Ross R."/>
            <person name="Yang R."/>
            <person name="Briner A.E."/>
            <person name="Felis G.E."/>
            <person name="de Vos W.M."/>
            <person name="Barrangou R."/>
            <person name="Klaenhammer T.R."/>
            <person name="Caufield P.W."/>
            <person name="Cui Y."/>
            <person name="Zhang H."/>
            <person name="O'Toole P.W."/>
        </authorList>
    </citation>
    <scope>NUCLEOTIDE SEQUENCE [LARGE SCALE GENOMIC DNA]</scope>
    <source>
        <strain evidence="6 7">DSM 20690</strain>
    </source>
</reference>
<accession>A0A0R2JP85</accession>
<protein>
    <recommendedName>
        <fullName evidence="3">GTP cyclohydrolase 1 type 2 homolog</fullName>
    </recommendedName>
</protein>
<dbReference type="Proteomes" id="UP000051565">
    <property type="component" value="Unassembled WGS sequence"/>
</dbReference>
<dbReference type="InterPro" id="IPR036069">
    <property type="entry name" value="DUF34/NIF3_sf"/>
</dbReference>
<evidence type="ECO:0000313" key="7">
    <source>
        <dbReference type="Proteomes" id="UP000051565"/>
    </source>
</evidence>
<comment type="similarity">
    <text evidence="1">Belongs to the GTP cyclohydrolase I type 2/NIF3 family.</text>
</comment>
<dbReference type="PATRIC" id="fig|1122148.6.peg.386"/>
<feature type="binding site" evidence="5">
    <location>
        <position position="104"/>
    </location>
    <ligand>
        <name>a divalent metal cation</name>
        <dbReference type="ChEBI" id="CHEBI:60240"/>
        <label>1</label>
    </ligand>
</feature>
<dbReference type="GeneID" id="61250247"/>
<feature type="binding site" evidence="5">
    <location>
        <position position="229"/>
    </location>
    <ligand>
        <name>a divalent metal cation</name>
        <dbReference type="ChEBI" id="CHEBI:60240"/>
        <label>1</label>
    </ligand>
</feature>
<sequence length="269" mass="30350">MTSVNDIITRFEKFAPLALREDGDPTGFQIGSKKNIVHKMMTTLDVRPEIVQEAINKHVDFIFAHHPVMFRPAKNLDLSNPQNKMYADILKNNITVYAAHTNLDNANGGMNDWLAETIKLQNVKGLVLHDTNINGINHYMGRIGNLSHSMSVRELSELCKKEFKVSGLRLVTNDVNHLIKRVAILGGSGGKFYPIALKKGADLYITGDLYYHTSQDMLAYGLDAIDPGHHIESICKVKLQTIFQKWNQENDWKIEVITSEINTDPFTFA</sequence>
<keyword evidence="4 5" id="KW-0479">Metal-binding</keyword>
<dbReference type="GO" id="GO:0046872">
    <property type="term" value="F:metal ion binding"/>
    <property type="evidence" value="ECO:0007669"/>
    <property type="project" value="UniProtKB-KW"/>
</dbReference>
<dbReference type="Gene3D" id="3.40.1390.30">
    <property type="entry name" value="NIF3 (NGG1p interacting factor 3)-like"/>
    <property type="match status" value="2"/>
</dbReference>
<dbReference type="RefSeq" id="WP_056997601.1">
    <property type="nucleotide sequence ID" value="NZ_FUXS01000001.1"/>
</dbReference>
<proteinExistence type="inferred from homology"/>
<evidence type="ECO:0000256" key="3">
    <source>
        <dbReference type="ARBA" id="ARBA00022112"/>
    </source>
</evidence>
<comment type="caution">
    <text evidence="6">The sequence shown here is derived from an EMBL/GenBank/DDBJ whole genome shotgun (WGS) entry which is preliminary data.</text>
</comment>
<feature type="binding site" evidence="5">
    <location>
        <position position="65"/>
    </location>
    <ligand>
        <name>a divalent metal cation</name>
        <dbReference type="ChEBI" id="CHEBI:60240"/>
        <label>1</label>
    </ligand>
</feature>
<evidence type="ECO:0000256" key="4">
    <source>
        <dbReference type="ARBA" id="ARBA00022723"/>
    </source>
</evidence>
<name>A0A0R2JP85_9LACO</name>
<comment type="subunit">
    <text evidence="2">Homohexamer.</text>
</comment>
<dbReference type="STRING" id="53444.AYR59_05280"/>
<keyword evidence="7" id="KW-1185">Reference proteome</keyword>
<evidence type="ECO:0000313" key="6">
    <source>
        <dbReference type="EMBL" id="KRN78963.1"/>
    </source>
</evidence>